<gene>
    <name evidence="2" type="ORF">SAMN02745191_1953</name>
</gene>
<organism evidence="2 3">
    <name type="scientific">Anaerorhabdus furcosa</name>
    <dbReference type="NCBI Taxonomy" id="118967"/>
    <lineage>
        <taxon>Bacteria</taxon>
        <taxon>Bacillati</taxon>
        <taxon>Bacillota</taxon>
        <taxon>Erysipelotrichia</taxon>
        <taxon>Erysipelotrichales</taxon>
        <taxon>Erysipelotrichaceae</taxon>
        <taxon>Anaerorhabdus</taxon>
    </lineage>
</organism>
<accession>A0A1T4PCX3</accession>
<protein>
    <submittedName>
        <fullName evidence="2">Uncharacterized conserved protein YloU, alkaline shock protein (Asp23) family</fullName>
    </submittedName>
</protein>
<evidence type="ECO:0000313" key="2">
    <source>
        <dbReference type="EMBL" id="SJZ89362.1"/>
    </source>
</evidence>
<dbReference type="InterPro" id="IPR005531">
    <property type="entry name" value="Asp23"/>
</dbReference>
<dbReference type="Pfam" id="PF03780">
    <property type="entry name" value="Asp23"/>
    <property type="match status" value="1"/>
</dbReference>
<dbReference type="RefSeq" id="WP_078712357.1">
    <property type="nucleotide sequence ID" value="NZ_FUWY01000006.1"/>
</dbReference>
<keyword evidence="3" id="KW-1185">Reference proteome</keyword>
<name>A0A1T4PCX3_9FIRM</name>
<dbReference type="EMBL" id="FUWY01000006">
    <property type="protein sequence ID" value="SJZ89362.1"/>
    <property type="molecule type" value="Genomic_DNA"/>
</dbReference>
<proteinExistence type="inferred from homology"/>
<sequence length="108" mass="11988">MAQEYVLLTEKDGAGEIALSKNVFELIADITLDDVDSVERIPATKFNKAISCKIANNQLHIAIDVKLKYGANVNATCEILQNRIYQNIYDMTSMKCGSVDIHVVGFHI</sequence>
<dbReference type="STRING" id="118967.SAMN02745191_1953"/>
<comment type="similarity">
    <text evidence="1">Belongs to the asp23 family.</text>
</comment>
<dbReference type="AlphaFoldDB" id="A0A1T4PCX3"/>
<dbReference type="Proteomes" id="UP000243297">
    <property type="component" value="Unassembled WGS sequence"/>
</dbReference>
<evidence type="ECO:0000313" key="3">
    <source>
        <dbReference type="Proteomes" id="UP000243297"/>
    </source>
</evidence>
<reference evidence="3" key="1">
    <citation type="submission" date="2017-02" db="EMBL/GenBank/DDBJ databases">
        <authorList>
            <person name="Varghese N."/>
            <person name="Submissions S."/>
        </authorList>
    </citation>
    <scope>NUCLEOTIDE SEQUENCE [LARGE SCALE GENOMIC DNA]</scope>
    <source>
        <strain evidence="3">ATCC 25662</strain>
    </source>
</reference>
<evidence type="ECO:0000256" key="1">
    <source>
        <dbReference type="ARBA" id="ARBA00005721"/>
    </source>
</evidence>